<dbReference type="OrthoDB" id="291295at2"/>
<comment type="caution">
    <text evidence="1">The sequence shown here is derived from an EMBL/GenBank/DDBJ whole genome shotgun (WGS) entry which is preliminary data.</text>
</comment>
<dbReference type="EMBL" id="AAOG01000002">
    <property type="protein sequence ID" value="EAR13081.1"/>
    <property type="molecule type" value="Genomic_DNA"/>
</dbReference>
<reference evidence="1 2" key="1">
    <citation type="submission" date="2006-02" db="EMBL/GenBank/DDBJ databases">
        <authorList>
            <person name="Murray A."/>
            <person name="Staley J."/>
            <person name="Ferriera S."/>
            <person name="Johnson J."/>
            <person name="Kravitz S."/>
            <person name="Halpern A."/>
            <person name="Remington K."/>
            <person name="Beeson K."/>
            <person name="Tran B."/>
            <person name="Rogers Y.-H."/>
            <person name="Friedman R."/>
            <person name="Venter J.C."/>
        </authorList>
    </citation>
    <scope>NUCLEOTIDE SEQUENCE [LARGE SCALE GENOMIC DNA]</scope>
    <source>
        <strain evidence="1 2">23-P</strain>
    </source>
</reference>
<dbReference type="Proteomes" id="UP000003053">
    <property type="component" value="Unassembled WGS sequence"/>
</dbReference>
<dbReference type="AlphaFoldDB" id="A4C0Y8"/>
<dbReference type="RefSeq" id="WP_004570749.1">
    <property type="nucleotide sequence ID" value="NZ_CH724148.1"/>
</dbReference>
<evidence type="ECO:0000313" key="2">
    <source>
        <dbReference type="Proteomes" id="UP000003053"/>
    </source>
</evidence>
<dbReference type="eggNOG" id="COG3227">
    <property type="taxonomic scope" value="Bacteria"/>
</dbReference>
<gene>
    <name evidence="1" type="ORF">PI23P_10645</name>
</gene>
<name>A4C0Y8_9FLAO</name>
<evidence type="ECO:0000313" key="1">
    <source>
        <dbReference type="EMBL" id="EAR13081.1"/>
    </source>
</evidence>
<protein>
    <submittedName>
        <fullName evidence="1">Uncharacterized protein</fullName>
    </submittedName>
</protein>
<accession>A4C0Y8</accession>
<proteinExistence type="predicted"/>
<dbReference type="STRING" id="313594.PI23P_10645"/>
<dbReference type="HOGENOM" id="CLU_1004197_0_0_10"/>
<sequence length="277" mass="29698">MGKAYVVPSVFKTEEPTNNGSANSSIHVISKPLDARGMTNVNVSFDWSAGVENDGTALLDLGEFIYLRYGVCYESVAQFSNAALSGIGTGLRANGTFNMEMPKLDGNTFSLIWRWYNDALVQGLFSFAIDNVFVTGLSAPVEINRSHADSESVTIGNQVYDISDQDGGVIGIIENADEDLGCVALKVKETGGSKVFSNLAASHSGKVLEITMDGAVSTSASYDITLYFSEEELSDYIQPNTLQILKINSTNIDAADGKSKPNYVITGGVLEENTARK</sequence>
<organism evidence="1 2">
    <name type="scientific">Polaribacter irgensii 23-P</name>
    <dbReference type="NCBI Taxonomy" id="313594"/>
    <lineage>
        <taxon>Bacteria</taxon>
        <taxon>Pseudomonadati</taxon>
        <taxon>Bacteroidota</taxon>
        <taxon>Flavobacteriia</taxon>
        <taxon>Flavobacteriales</taxon>
        <taxon>Flavobacteriaceae</taxon>
    </lineage>
</organism>
<keyword evidence="2" id="KW-1185">Reference proteome</keyword>